<dbReference type="OrthoDB" id="7947699at2"/>
<accession>A0A1E5XLZ4</accession>
<keyword evidence="3" id="KW-1185">Reference proteome</keyword>
<gene>
    <name evidence="2" type="ORF">VW23_024845</name>
</gene>
<feature type="signal peptide" evidence="1">
    <location>
        <begin position="1"/>
        <end position="25"/>
    </location>
</feature>
<dbReference type="AlphaFoldDB" id="A0A1E5XLZ4"/>
<feature type="chain" id="PRO_5009190276" description="Imelysin-like domain-containing protein" evidence="1">
    <location>
        <begin position="26"/>
        <end position="265"/>
    </location>
</feature>
<organism evidence="2 3">
    <name type="scientific">Devosia insulae DS-56</name>
    <dbReference type="NCBI Taxonomy" id="1116389"/>
    <lineage>
        <taxon>Bacteria</taxon>
        <taxon>Pseudomonadati</taxon>
        <taxon>Pseudomonadota</taxon>
        <taxon>Alphaproteobacteria</taxon>
        <taxon>Hyphomicrobiales</taxon>
        <taxon>Devosiaceae</taxon>
        <taxon>Devosia</taxon>
    </lineage>
</organism>
<keyword evidence="1" id="KW-0732">Signal</keyword>
<comment type="caution">
    <text evidence="2">The sequence shown here is derived from an EMBL/GenBank/DDBJ whole genome shotgun (WGS) entry which is preliminary data.</text>
</comment>
<evidence type="ECO:0000256" key="1">
    <source>
        <dbReference type="SAM" id="SignalP"/>
    </source>
</evidence>
<evidence type="ECO:0000313" key="2">
    <source>
        <dbReference type="EMBL" id="OEO29602.1"/>
    </source>
</evidence>
<protein>
    <recommendedName>
        <fullName evidence="4">Imelysin-like domain-containing protein</fullName>
    </recommendedName>
</protein>
<evidence type="ECO:0000313" key="3">
    <source>
        <dbReference type="Proteomes" id="UP000095463"/>
    </source>
</evidence>
<sequence>MRKFLLPLAAFALAVATLTGGPAAAQDEADLGRIGQMNLKELAALVGAVTQSVGRDTIKLQPAAQRNDCAELSRASNAFGLGYRLLAEARGALEGKPARDIAALQNHIVQARVITFAARVRAEEWLSRQCASFAMPADKAAEPRYAKPIKLQTAEYTQAMIEARQAAETNLALAVAAGIGKKCPEVISAIQSIQLFVPYLDKLSKDVAKRPEALGPRASRRGLEVARIQLINAGNKLYRELRIGCRAKPPADAEAPADGAPPPAQ</sequence>
<dbReference type="EMBL" id="LAJE02000276">
    <property type="protein sequence ID" value="OEO29602.1"/>
    <property type="molecule type" value="Genomic_DNA"/>
</dbReference>
<evidence type="ECO:0008006" key="4">
    <source>
        <dbReference type="Google" id="ProtNLM"/>
    </source>
</evidence>
<reference evidence="2 3" key="1">
    <citation type="journal article" date="2015" name="Genome Announc.">
        <title>Genome Assemblies of Three Soil-Associated Devosia species: D. insulae, D. limi, and D. soli.</title>
        <authorList>
            <person name="Hassan Y.I."/>
            <person name="Lepp D."/>
            <person name="Zhou T."/>
        </authorList>
    </citation>
    <scope>NUCLEOTIDE SEQUENCE [LARGE SCALE GENOMIC DNA]</scope>
    <source>
        <strain evidence="2 3">DS-56</strain>
    </source>
</reference>
<dbReference type="Proteomes" id="UP000095463">
    <property type="component" value="Unassembled WGS sequence"/>
</dbReference>
<name>A0A1E5XLZ4_9HYPH</name>
<proteinExistence type="predicted"/>
<dbReference type="RefSeq" id="WP_069911166.1">
    <property type="nucleotide sequence ID" value="NZ_LAJE02000276.1"/>
</dbReference>